<sequence>MVGLIAGRGLVPFSLMRKEPKNQDKTKLPPTNPTQGPPFCQPSAQALFSLLVVGSVSRFKW</sequence>
<protein>
    <submittedName>
        <fullName evidence="2">Uncharacterized protein</fullName>
    </submittedName>
</protein>
<feature type="compositionally biased region" description="Basic and acidic residues" evidence="1">
    <location>
        <begin position="16"/>
        <end position="27"/>
    </location>
</feature>
<keyword evidence="3" id="KW-1185">Reference proteome</keyword>
<proteinExistence type="predicted"/>
<accession>A0A2S5A0Z3</accession>
<organism evidence="2 3">
    <name type="scientific">Solitalea longa</name>
    <dbReference type="NCBI Taxonomy" id="2079460"/>
    <lineage>
        <taxon>Bacteria</taxon>
        <taxon>Pseudomonadati</taxon>
        <taxon>Bacteroidota</taxon>
        <taxon>Sphingobacteriia</taxon>
        <taxon>Sphingobacteriales</taxon>
        <taxon>Sphingobacteriaceae</taxon>
        <taxon>Solitalea</taxon>
    </lineage>
</organism>
<evidence type="ECO:0000313" key="2">
    <source>
        <dbReference type="EMBL" id="POY36260.1"/>
    </source>
</evidence>
<comment type="caution">
    <text evidence="2">The sequence shown here is derived from an EMBL/GenBank/DDBJ whole genome shotgun (WGS) entry which is preliminary data.</text>
</comment>
<gene>
    <name evidence="2" type="ORF">C3K47_10925</name>
</gene>
<name>A0A2S5A0Z3_9SPHI</name>
<evidence type="ECO:0000313" key="3">
    <source>
        <dbReference type="Proteomes" id="UP000236893"/>
    </source>
</evidence>
<dbReference type="EMBL" id="PQVF01000007">
    <property type="protein sequence ID" value="POY36260.1"/>
    <property type="molecule type" value="Genomic_DNA"/>
</dbReference>
<dbReference type="AlphaFoldDB" id="A0A2S5A0Z3"/>
<feature type="compositionally biased region" description="Pro residues" evidence="1">
    <location>
        <begin position="30"/>
        <end position="39"/>
    </location>
</feature>
<reference evidence="2 3" key="1">
    <citation type="submission" date="2018-01" db="EMBL/GenBank/DDBJ databases">
        <authorList>
            <person name="Gaut B.S."/>
            <person name="Morton B.R."/>
            <person name="Clegg M.T."/>
            <person name="Duvall M.R."/>
        </authorList>
    </citation>
    <scope>NUCLEOTIDE SEQUENCE [LARGE SCALE GENOMIC DNA]</scope>
    <source>
        <strain evidence="2 3">HR-AV</strain>
    </source>
</reference>
<evidence type="ECO:0000256" key="1">
    <source>
        <dbReference type="SAM" id="MobiDB-lite"/>
    </source>
</evidence>
<feature type="region of interest" description="Disordered" evidence="1">
    <location>
        <begin position="16"/>
        <end position="39"/>
    </location>
</feature>
<dbReference type="Proteomes" id="UP000236893">
    <property type="component" value="Unassembled WGS sequence"/>
</dbReference>